<dbReference type="RefSeq" id="WP_145234471.1">
    <property type="nucleotide sequence ID" value="NZ_CP036273.1"/>
</dbReference>
<dbReference type="NCBIfam" id="TIGR01382">
    <property type="entry name" value="PfpI"/>
    <property type="match status" value="1"/>
</dbReference>
<dbReference type="SUPFAM" id="SSF52317">
    <property type="entry name" value="Class I glutamine amidotransferase-like"/>
    <property type="match status" value="1"/>
</dbReference>
<protein>
    <submittedName>
        <fullName evidence="3">Cysteine protease YraA</fullName>
        <ecNumber evidence="3">3.2.-.-</ecNumber>
    </submittedName>
</protein>
<dbReference type="PANTHER" id="PTHR42733">
    <property type="entry name" value="DJ-1 PROTEIN"/>
    <property type="match status" value="1"/>
</dbReference>
<dbReference type="Pfam" id="PF01965">
    <property type="entry name" value="DJ-1_PfpI"/>
    <property type="match status" value="1"/>
</dbReference>
<name>A0A517XN04_9BACT</name>
<organism evidence="3 4">
    <name type="scientific">Urbifossiella limnaea</name>
    <dbReference type="NCBI Taxonomy" id="2528023"/>
    <lineage>
        <taxon>Bacteria</taxon>
        <taxon>Pseudomonadati</taxon>
        <taxon>Planctomycetota</taxon>
        <taxon>Planctomycetia</taxon>
        <taxon>Gemmatales</taxon>
        <taxon>Gemmataceae</taxon>
        <taxon>Urbifossiella</taxon>
    </lineage>
</organism>
<comment type="similarity">
    <text evidence="1">Belongs to the peptidase C56 family.</text>
</comment>
<keyword evidence="3" id="KW-0378">Hydrolase</keyword>
<evidence type="ECO:0000259" key="2">
    <source>
        <dbReference type="Pfam" id="PF01965"/>
    </source>
</evidence>
<dbReference type="PROSITE" id="PS51276">
    <property type="entry name" value="PEPTIDASE_C56_PFPI"/>
    <property type="match status" value="1"/>
</dbReference>
<dbReference type="OrthoDB" id="9800516at2"/>
<gene>
    <name evidence="3" type="primary">yraA_1</name>
    <name evidence="3" type="ORF">ETAA1_07800</name>
</gene>
<dbReference type="EMBL" id="CP036273">
    <property type="protein sequence ID" value="QDU18884.1"/>
    <property type="molecule type" value="Genomic_DNA"/>
</dbReference>
<dbReference type="InterPro" id="IPR006286">
    <property type="entry name" value="C56_PfpI-like"/>
</dbReference>
<keyword evidence="3" id="KW-0326">Glycosidase</keyword>
<dbReference type="CDD" id="cd03134">
    <property type="entry name" value="GATase1_PfpI_like"/>
    <property type="match status" value="1"/>
</dbReference>
<feature type="domain" description="DJ-1/PfpI" evidence="2">
    <location>
        <begin position="1"/>
        <end position="164"/>
    </location>
</feature>
<dbReference type="InterPro" id="IPR002818">
    <property type="entry name" value="DJ-1/PfpI"/>
</dbReference>
<dbReference type="PANTHER" id="PTHR42733:SF2">
    <property type="entry name" value="DJ-1_THIJ_PFPI FAMILY PROTEIN"/>
    <property type="match status" value="1"/>
</dbReference>
<sequence>MKALILVTDGFEDLTLFLPWYRLREEGFTVRLASPFMHGLTGLHGYRVEPDERIHEVNPAEYDAVVIPDGPCVEKLRQREAAVDVIRTFVSDGSSRVAAIGHGPQLLISGGVLDGRVVTCDPGIRDDVRAAGAVYRDEAVVRDGNLITARGADDLPRFCREFVRALAARV</sequence>
<dbReference type="GO" id="GO:0016798">
    <property type="term" value="F:hydrolase activity, acting on glycosyl bonds"/>
    <property type="evidence" value="ECO:0007669"/>
    <property type="project" value="UniProtKB-KW"/>
</dbReference>
<dbReference type="Proteomes" id="UP000319576">
    <property type="component" value="Chromosome"/>
</dbReference>
<dbReference type="GO" id="GO:0006508">
    <property type="term" value="P:proteolysis"/>
    <property type="evidence" value="ECO:0007669"/>
    <property type="project" value="UniProtKB-KW"/>
</dbReference>
<dbReference type="AlphaFoldDB" id="A0A517XN04"/>
<keyword evidence="4" id="KW-1185">Reference proteome</keyword>
<dbReference type="InterPro" id="IPR029062">
    <property type="entry name" value="Class_I_gatase-like"/>
</dbReference>
<proteinExistence type="inferred from homology"/>
<evidence type="ECO:0000256" key="1">
    <source>
        <dbReference type="ARBA" id="ARBA00008542"/>
    </source>
</evidence>
<evidence type="ECO:0000313" key="4">
    <source>
        <dbReference type="Proteomes" id="UP000319576"/>
    </source>
</evidence>
<accession>A0A517XN04</accession>
<dbReference type="KEGG" id="uli:ETAA1_07800"/>
<dbReference type="EC" id="3.2.-.-" evidence="3"/>
<keyword evidence="3" id="KW-0645">Protease</keyword>
<reference evidence="3 4" key="1">
    <citation type="submission" date="2019-02" db="EMBL/GenBank/DDBJ databases">
        <title>Deep-cultivation of Planctomycetes and their phenomic and genomic characterization uncovers novel biology.</title>
        <authorList>
            <person name="Wiegand S."/>
            <person name="Jogler M."/>
            <person name="Boedeker C."/>
            <person name="Pinto D."/>
            <person name="Vollmers J."/>
            <person name="Rivas-Marin E."/>
            <person name="Kohn T."/>
            <person name="Peeters S.H."/>
            <person name="Heuer A."/>
            <person name="Rast P."/>
            <person name="Oberbeckmann S."/>
            <person name="Bunk B."/>
            <person name="Jeske O."/>
            <person name="Meyerdierks A."/>
            <person name="Storesund J.E."/>
            <person name="Kallscheuer N."/>
            <person name="Luecker S."/>
            <person name="Lage O.M."/>
            <person name="Pohl T."/>
            <person name="Merkel B.J."/>
            <person name="Hornburger P."/>
            <person name="Mueller R.-W."/>
            <person name="Bruemmer F."/>
            <person name="Labrenz M."/>
            <person name="Spormann A.M."/>
            <person name="Op den Camp H."/>
            <person name="Overmann J."/>
            <person name="Amann R."/>
            <person name="Jetten M.S.M."/>
            <person name="Mascher T."/>
            <person name="Medema M.H."/>
            <person name="Devos D.P."/>
            <person name="Kaster A.-K."/>
            <person name="Ovreas L."/>
            <person name="Rohde M."/>
            <person name="Galperin M.Y."/>
            <person name="Jogler C."/>
        </authorList>
    </citation>
    <scope>NUCLEOTIDE SEQUENCE [LARGE SCALE GENOMIC DNA]</scope>
    <source>
        <strain evidence="3 4">ETA_A1</strain>
    </source>
</reference>
<dbReference type="GO" id="GO:0008233">
    <property type="term" value="F:peptidase activity"/>
    <property type="evidence" value="ECO:0007669"/>
    <property type="project" value="UniProtKB-KW"/>
</dbReference>
<dbReference type="Gene3D" id="3.40.50.880">
    <property type="match status" value="1"/>
</dbReference>
<evidence type="ECO:0000313" key="3">
    <source>
        <dbReference type="EMBL" id="QDU18884.1"/>
    </source>
</evidence>